<gene>
    <name evidence="1" type="ORF">FMOSSE_LOCUS15101</name>
</gene>
<comment type="caution">
    <text evidence="1">The sequence shown here is derived from an EMBL/GenBank/DDBJ whole genome shotgun (WGS) entry which is preliminary data.</text>
</comment>
<dbReference type="AlphaFoldDB" id="A0A9N9NDG0"/>
<organism evidence="1 2">
    <name type="scientific">Funneliformis mosseae</name>
    <name type="common">Endomycorrhizal fungus</name>
    <name type="synonym">Glomus mosseae</name>
    <dbReference type="NCBI Taxonomy" id="27381"/>
    <lineage>
        <taxon>Eukaryota</taxon>
        <taxon>Fungi</taxon>
        <taxon>Fungi incertae sedis</taxon>
        <taxon>Mucoromycota</taxon>
        <taxon>Glomeromycotina</taxon>
        <taxon>Glomeromycetes</taxon>
        <taxon>Glomerales</taxon>
        <taxon>Glomeraceae</taxon>
        <taxon>Funneliformis</taxon>
    </lineage>
</organism>
<name>A0A9N9NDG0_FUNMO</name>
<evidence type="ECO:0000313" key="2">
    <source>
        <dbReference type="Proteomes" id="UP000789375"/>
    </source>
</evidence>
<reference evidence="1" key="1">
    <citation type="submission" date="2021-06" db="EMBL/GenBank/DDBJ databases">
        <authorList>
            <person name="Kallberg Y."/>
            <person name="Tangrot J."/>
            <person name="Rosling A."/>
        </authorList>
    </citation>
    <scope>NUCLEOTIDE SEQUENCE</scope>
    <source>
        <strain evidence="1">87-6 pot B 2015</strain>
    </source>
</reference>
<dbReference type="EMBL" id="CAJVPP010013949">
    <property type="protein sequence ID" value="CAG8722562.1"/>
    <property type="molecule type" value="Genomic_DNA"/>
</dbReference>
<accession>A0A9N9NDG0</accession>
<feature type="non-terminal residue" evidence="1">
    <location>
        <position position="1"/>
    </location>
</feature>
<sequence length="75" mass="8478">QGWVEPVSACLFNVSYTVVLPHPKVSAILLYESPFLRQIIIAPRCSIVVVVARSETFDNPLYNAYGQRTTMLHTR</sequence>
<keyword evidence="2" id="KW-1185">Reference proteome</keyword>
<protein>
    <submittedName>
        <fullName evidence="1">1929_t:CDS:1</fullName>
    </submittedName>
</protein>
<proteinExistence type="predicted"/>
<evidence type="ECO:0000313" key="1">
    <source>
        <dbReference type="EMBL" id="CAG8722562.1"/>
    </source>
</evidence>
<dbReference type="Proteomes" id="UP000789375">
    <property type="component" value="Unassembled WGS sequence"/>
</dbReference>